<dbReference type="Proteomes" id="UP000299102">
    <property type="component" value="Unassembled WGS sequence"/>
</dbReference>
<accession>A0A4C1UF71</accession>
<protein>
    <submittedName>
        <fullName evidence="1">Uncharacterized protein</fullName>
    </submittedName>
</protein>
<evidence type="ECO:0000313" key="2">
    <source>
        <dbReference type="Proteomes" id="UP000299102"/>
    </source>
</evidence>
<dbReference type="EMBL" id="BGZK01000169">
    <property type="protein sequence ID" value="GBP25065.1"/>
    <property type="molecule type" value="Genomic_DNA"/>
</dbReference>
<reference evidence="1 2" key="1">
    <citation type="journal article" date="2019" name="Commun. Biol.">
        <title>The bagworm genome reveals a unique fibroin gene that provides high tensile strength.</title>
        <authorList>
            <person name="Kono N."/>
            <person name="Nakamura H."/>
            <person name="Ohtoshi R."/>
            <person name="Tomita M."/>
            <person name="Numata K."/>
            <person name="Arakawa K."/>
        </authorList>
    </citation>
    <scope>NUCLEOTIDE SEQUENCE [LARGE SCALE GENOMIC DNA]</scope>
</reference>
<dbReference type="AlphaFoldDB" id="A0A4C1UF71"/>
<proteinExistence type="predicted"/>
<organism evidence="1 2">
    <name type="scientific">Eumeta variegata</name>
    <name type="common">Bagworm moth</name>
    <name type="synonym">Eumeta japonica</name>
    <dbReference type="NCBI Taxonomy" id="151549"/>
    <lineage>
        <taxon>Eukaryota</taxon>
        <taxon>Metazoa</taxon>
        <taxon>Ecdysozoa</taxon>
        <taxon>Arthropoda</taxon>
        <taxon>Hexapoda</taxon>
        <taxon>Insecta</taxon>
        <taxon>Pterygota</taxon>
        <taxon>Neoptera</taxon>
        <taxon>Endopterygota</taxon>
        <taxon>Lepidoptera</taxon>
        <taxon>Glossata</taxon>
        <taxon>Ditrysia</taxon>
        <taxon>Tineoidea</taxon>
        <taxon>Psychidae</taxon>
        <taxon>Oiketicinae</taxon>
        <taxon>Eumeta</taxon>
    </lineage>
</organism>
<comment type="caution">
    <text evidence="1">The sequence shown here is derived from an EMBL/GenBank/DDBJ whole genome shotgun (WGS) entry which is preliminary data.</text>
</comment>
<sequence>MSLHEEIDGCQWTRRVGISDREKETFFKRNHRHRDIRGMQKYYPWPMYYAHVDERDGVVVKDIYECRIPIKLFSI</sequence>
<gene>
    <name evidence="1" type="ORF">EVAR_19545_1</name>
</gene>
<name>A0A4C1UF71_EUMVA</name>
<keyword evidence="2" id="KW-1185">Reference proteome</keyword>
<evidence type="ECO:0000313" key="1">
    <source>
        <dbReference type="EMBL" id="GBP25065.1"/>
    </source>
</evidence>